<protein>
    <submittedName>
        <fullName evidence="2">Uncharacterized protein</fullName>
    </submittedName>
</protein>
<proteinExistence type="predicted"/>
<organism evidence="2 3">
    <name type="scientific">Microcystis wesenbergii Mw_MB_S_20031200_S109D</name>
    <dbReference type="NCBI Taxonomy" id="2486241"/>
    <lineage>
        <taxon>Bacteria</taxon>
        <taxon>Bacillati</taxon>
        <taxon>Cyanobacteriota</taxon>
        <taxon>Cyanophyceae</taxon>
        <taxon>Oscillatoriophycideae</taxon>
        <taxon>Chroococcales</taxon>
        <taxon>Microcystaceae</taxon>
        <taxon>Microcystis</taxon>
    </lineage>
</organism>
<comment type="caution">
    <text evidence="2">The sequence shown here is derived from an EMBL/GenBank/DDBJ whole genome shotgun (WGS) entry which is preliminary data.</text>
</comment>
<dbReference type="SUPFAM" id="SSF53474">
    <property type="entry name" value="alpha/beta-Hydrolases"/>
    <property type="match status" value="1"/>
</dbReference>
<gene>
    <name evidence="2" type="ORF">EWV88_08855</name>
</gene>
<dbReference type="EMBL" id="SFAP01000114">
    <property type="protein sequence ID" value="TRV24954.1"/>
    <property type="molecule type" value="Genomic_DNA"/>
</dbReference>
<reference evidence="2 3" key="1">
    <citation type="submission" date="2019-01" db="EMBL/GenBank/DDBJ databases">
        <title>Coherence of Microcystis species and biogeography revealed through population genomics.</title>
        <authorList>
            <person name="Perez-Carrascal O.M."/>
            <person name="Terrat Y."/>
            <person name="Giani A."/>
            <person name="Fortin N."/>
            <person name="Tromas N."/>
            <person name="Shapiro B.J."/>
        </authorList>
    </citation>
    <scope>NUCLEOTIDE SEQUENCE [LARGE SCALE GENOMIC DNA]</scope>
    <source>
        <strain evidence="2">Mw_MB_S_20031200_S109D</strain>
    </source>
</reference>
<evidence type="ECO:0000313" key="2">
    <source>
        <dbReference type="EMBL" id="TRV24954.1"/>
    </source>
</evidence>
<feature type="transmembrane region" description="Helical" evidence="1">
    <location>
        <begin position="64"/>
        <end position="83"/>
    </location>
</feature>
<dbReference type="Proteomes" id="UP000318616">
    <property type="component" value="Unassembled WGS sequence"/>
</dbReference>
<accession>A0A552LXM0</accession>
<evidence type="ECO:0000256" key="1">
    <source>
        <dbReference type="SAM" id="Phobius"/>
    </source>
</evidence>
<keyword evidence="1" id="KW-1133">Transmembrane helix</keyword>
<sequence>MNQESLAFSDGSVKTLVICPGFHDSRLTEDFLGHLGSKSVKLPPYVIISPFSCLNEAFSPGEDLTLIGFSAGVVNAIALAYYWQAQGVKIRALIALDGWGVPLIGNFPIYRLSHDYFTHWSSCLLGSGGENFYADPPVDHLSLWSSPDRVTGWSINGNFVQHTTALTFLSNRLGENQLSIIG</sequence>
<keyword evidence="1" id="KW-0812">Transmembrane</keyword>
<keyword evidence="1" id="KW-0472">Membrane</keyword>
<evidence type="ECO:0000313" key="3">
    <source>
        <dbReference type="Proteomes" id="UP000318616"/>
    </source>
</evidence>
<dbReference type="InterPro" id="IPR029058">
    <property type="entry name" value="AB_hydrolase_fold"/>
</dbReference>
<dbReference type="AlphaFoldDB" id="A0A552LXM0"/>
<name>A0A552LXM0_9CHRO</name>